<keyword evidence="2" id="KW-1185">Reference proteome</keyword>
<dbReference type="Proteomes" id="UP000053257">
    <property type="component" value="Unassembled WGS sequence"/>
</dbReference>
<name>A0A0C3PQ44_PHLG1</name>
<dbReference type="HOGENOM" id="CLU_1098832_0_0_1"/>
<evidence type="ECO:0000313" key="2">
    <source>
        <dbReference type="Proteomes" id="UP000053257"/>
    </source>
</evidence>
<reference evidence="1 2" key="1">
    <citation type="journal article" date="2014" name="PLoS Genet.">
        <title>Analysis of the Phlebiopsis gigantea genome, transcriptome and secretome provides insight into its pioneer colonization strategies of wood.</title>
        <authorList>
            <person name="Hori C."/>
            <person name="Ishida T."/>
            <person name="Igarashi K."/>
            <person name="Samejima M."/>
            <person name="Suzuki H."/>
            <person name="Master E."/>
            <person name="Ferreira P."/>
            <person name="Ruiz-Duenas F.J."/>
            <person name="Held B."/>
            <person name="Canessa P."/>
            <person name="Larrondo L.F."/>
            <person name="Schmoll M."/>
            <person name="Druzhinina I.S."/>
            <person name="Kubicek C.P."/>
            <person name="Gaskell J.A."/>
            <person name="Kersten P."/>
            <person name="St John F."/>
            <person name="Glasner J."/>
            <person name="Sabat G."/>
            <person name="Splinter BonDurant S."/>
            <person name="Syed K."/>
            <person name="Yadav J."/>
            <person name="Mgbeahuruike A.C."/>
            <person name="Kovalchuk A."/>
            <person name="Asiegbu F.O."/>
            <person name="Lackner G."/>
            <person name="Hoffmeister D."/>
            <person name="Rencoret J."/>
            <person name="Gutierrez A."/>
            <person name="Sun H."/>
            <person name="Lindquist E."/>
            <person name="Barry K."/>
            <person name="Riley R."/>
            <person name="Grigoriev I.V."/>
            <person name="Henrissat B."/>
            <person name="Kues U."/>
            <person name="Berka R.M."/>
            <person name="Martinez A.T."/>
            <person name="Covert S.F."/>
            <person name="Blanchette R.A."/>
            <person name="Cullen D."/>
        </authorList>
    </citation>
    <scope>NUCLEOTIDE SEQUENCE [LARGE SCALE GENOMIC DNA]</scope>
    <source>
        <strain evidence="1 2">11061_1 CR5-6</strain>
    </source>
</reference>
<sequence>MLGAEGHRCLSSLRQGTGDASFVVQIALQTCITRVAEVLVSAWKLGGKSGIATYVDGPSTPSAVSLLINVHEAIFQNEPHAVSARWRKLTRRYIQTSPSPIDPAYFNTVCLQILEIISDVLRAAGLSIMPKDPALYGETAVAGKLKNIIQICLHLREYIGEHVSSSDFSLLCPRPGVEFNAQWMHDAYGGPGEDTNTKSDVLFITELGLRRREKVAKPTPGQHNAVEAVPIKAVVFLTTSISELVGECDVVQK</sequence>
<dbReference type="AlphaFoldDB" id="A0A0C3PQ44"/>
<dbReference type="STRING" id="745531.A0A0C3PQ44"/>
<accession>A0A0C3PQ44</accession>
<organism evidence="1 2">
    <name type="scientific">Phlebiopsis gigantea (strain 11061_1 CR5-6)</name>
    <name type="common">White-rot fungus</name>
    <name type="synonym">Peniophora gigantea</name>
    <dbReference type="NCBI Taxonomy" id="745531"/>
    <lineage>
        <taxon>Eukaryota</taxon>
        <taxon>Fungi</taxon>
        <taxon>Dikarya</taxon>
        <taxon>Basidiomycota</taxon>
        <taxon>Agaricomycotina</taxon>
        <taxon>Agaricomycetes</taxon>
        <taxon>Polyporales</taxon>
        <taxon>Phanerochaetaceae</taxon>
        <taxon>Phlebiopsis</taxon>
    </lineage>
</organism>
<protein>
    <submittedName>
        <fullName evidence="1">Uncharacterized protein</fullName>
    </submittedName>
</protein>
<gene>
    <name evidence="1" type="ORF">PHLGIDRAFT_116576</name>
</gene>
<evidence type="ECO:0000313" key="1">
    <source>
        <dbReference type="EMBL" id="KIP09168.1"/>
    </source>
</evidence>
<dbReference type="EMBL" id="KN840469">
    <property type="protein sequence ID" value="KIP09168.1"/>
    <property type="molecule type" value="Genomic_DNA"/>
</dbReference>
<dbReference type="OrthoDB" id="2756556at2759"/>
<proteinExistence type="predicted"/>